<dbReference type="AlphaFoldDB" id="A0A6C0CV54"/>
<evidence type="ECO:0008006" key="2">
    <source>
        <dbReference type="Google" id="ProtNLM"/>
    </source>
</evidence>
<protein>
    <recommendedName>
        <fullName evidence="2">RRM domain-containing protein</fullName>
    </recommendedName>
</protein>
<organism evidence="1">
    <name type="scientific">viral metagenome</name>
    <dbReference type="NCBI Taxonomy" id="1070528"/>
    <lineage>
        <taxon>unclassified sequences</taxon>
        <taxon>metagenomes</taxon>
        <taxon>organismal metagenomes</taxon>
    </lineage>
</organism>
<proteinExistence type="predicted"/>
<accession>A0A6C0CV54</accession>
<evidence type="ECO:0000313" key="1">
    <source>
        <dbReference type="EMBL" id="QHT08408.1"/>
    </source>
</evidence>
<sequence length="113" mass="12984">MTTCNLHSNELICPSLCIPRVVAGITKDQVLKIIQSLHLGIIQRIDMIQKKTEKGEMFSRVFIHFSKWNDSEVAAHAKERILSGKDIKVIYDDPWFWKISANRSTLSTQTNKK</sequence>
<name>A0A6C0CV54_9ZZZZ</name>
<dbReference type="EMBL" id="MN739495">
    <property type="protein sequence ID" value="QHT08408.1"/>
    <property type="molecule type" value="Genomic_DNA"/>
</dbReference>
<reference evidence="1" key="1">
    <citation type="journal article" date="2020" name="Nature">
        <title>Giant virus diversity and host interactions through global metagenomics.</title>
        <authorList>
            <person name="Schulz F."/>
            <person name="Roux S."/>
            <person name="Paez-Espino D."/>
            <person name="Jungbluth S."/>
            <person name="Walsh D.A."/>
            <person name="Denef V.J."/>
            <person name="McMahon K.D."/>
            <person name="Konstantinidis K.T."/>
            <person name="Eloe-Fadrosh E.A."/>
            <person name="Kyrpides N.C."/>
            <person name="Woyke T."/>
        </authorList>
    </citation>
    <scope>NUCLEOTIDE SEQUENCE</scope>
    <source>
        <strain evidence="1">GVMAG-M-3300022752-66</strain>
    </source>
</reference>